<feature type="region of interest" description="Disordered" evidence="1">
    <location>
        <begin position="1235"/>
        <end position="1322"/>
    </location>
</feature>
<feature type="region of interest" description="Disordered" evidence="1">
    <location>
        <begin position="1712"/>
        <end position="1732"/>
    </location>
</feature>
<protein>
    <submittedName>
        <fullName evidence="2">Uncharacterized protein</fullName>
    </submittedName>
</protein>
<dbReference type="EMBL" id="LN714498">
    <property type="protein sequence ID" value="CEL75405.1"/>
    <property type="molecule type" value="Genomic_DNA"/>
</dbReference>
<feature type="region of interest" description="Disordered" evidence="1">
    <location>
        <begin position="1501"/>
        <end position="1559"/>
    </location>
</feature>
<feature type="region of interest" description="Disordered" evidence="1">
    <location>
        <begin position="831"/>
        <end position="868"/>
    </location>
</feature>
<feature type="region of interest" description="Disordered" evidence="1">
    <location>
        <begin position="1818"/>
        <end position="1911"/>
    </location>
</feature>
<feature type="region of interest" description="Disordered" evidence="1">
    <location>
        <begin position="881"/>
        <end position="971"/>
    </location>
</feature>
<feature type="region of interest" description="Disordered" evidence="1">
    <location>
        <begin position="2742"/>
        <end position="2801"/>
    </location>
</feature>
<feature type="compositionally biased region" description="Polar residues" evidence="1">
    <location>
        <begin position="3141"/>
        <end position="3154"/>
    </location>
</feature>
<feature type="region of interest" description="Disordered" evidence="1">
    <location>
        <begin position="716"/>
        <end position="777"/>
    </location>
</feature>
<gene>
    <name evidence="2" type="ORF">BN1205_016550</name>
</gene>
<feature type="compositionally biased region" description="Polar residues" evidence="1">
    <location>
        <begin position="106"/>
        <end position="115"/>
    </location>
</feature>
<feature type="region of interest" description="Disordered" evidence="1">
    <location>
        <begin position="3327"/>
        <end position="3383"/>
    </location>
</feature>
<feature type="compositionally biased region" description="Basic and acidic residues" evidence="1">
    <location>
        <begin position="3098"/>
        <end position="3115"/>
    </location>
</feature>
<feature type="compositionally biased region" description="Polar residues" evidence="1">
    <location>
        <begin position="2960"/>
        <end position="2981"/>
    </location>
</feature>
<feature type="compositionally biased region" description="Polar residues" evidence="1">
    <location>
        <begin position="884"/>
        <end position="903"/>
    </location>
</feature>
<feature type="compositionally biased region" description="Low complexity" evidence="1">
    <location>
        <begin position="9"/>
        <end position="21"/>
    </location>
</feature>
<feature type="compositionally biased region" description="Low complexity" evidence="1">
    <location>
        <begin position="62"/>
        <end position="95"/>
    </location>
</feature>
<feature type="compositionally biased region" description="Basic and acidic residues" evidence="1">
    <location>
        <begin position="3264"/>
        <end position="3274"/>
    </location>
</feature>
<evidence type="ECO:0000256" key="1">
    <source>
        <dbReference type="SAM" id="MobiDB-lite"/>
    </source>
</evidence>
<feature type="region of interest" description="Disordered" evidence="1">
    <location>
        <begin position="2460"/>
        <end position="2507"/>
    </location>
</feature>
<feature type="region of interest" description="Disordered" evidence="1">
    <location>
        <begin position="484"/>
        <end position="539"/>
    </location>
</feature>
<feature type="region of interest" description="Disordered" evidence="1">
    <location>
        <begin position="2614"/>
        <end position="2634"/>
    </location>
</feature>
<feature type="compositionally biased region" description="Polar residues" evidence="1">
    <location>
        <begin position="2755"/>
        <end position="2770"/>
    </location>
</feature>
<feature type="region of interest" description="Disordered" evidence="1">
    <location>
        <begin position="3401"/>
        <end position="3438"/>
    </location>
</feature>
<feature type="compositionally biased region" description="Basic and acidic residues" evidence="1">
    <location>
        <begin position="3188"/>
        <end position="3198"/>
    </location>
</feature>
<feature type="compositionally biased region" description="Basic and acidic residues" evidence="1">
    <location>
        <begin position="2391"/>
        <end position="2404"/>
    </location>
</feature>
<feature type="compositionally biased region" description="Low complexity" evidence="1">
    <location>
        <begin position="1836"/>
        <end position="1858"/>
    </location>
</feature>
<feature type="compositionally biased region" description="Polar residues" evidence="1">
    <location>
        <begin position="729"/>
        <end position="747"/>
    </location>
</feature>
<reference evidence="2" key="1">
    <citation type="journal article" date="2015" name="PLoS ONE">
        <title>Comprehensive Evaluation of Toxoplasma gondii VEG and Neospora caninum LIV Genomes with Tachyzoite Stage Transcriptome and Proteome Defines Novel Transcript Features.</title>
        <authorList>
            <person name="Ramaprasad A."/>
            <person name="Mourier T."/>
            <person name="Naeem R."/>
            <person name="Malas T.B."/>
            <person name="Moussa E."/>
            <person name="Panigrahi A."/>
            <person name="Vermont S.J."/>
            <person name="Otto T.D."/>
            <person name="Wastling J."/>
            <person name="Pain A."/>
        </authorList>
    </citation>
    <scope>NUCLEOTIDE SEQUENCE</scope>
    <source>
        <strain evidence="2">VEG</strain>
    </source>
</reference>
<feature type="region of interest" description="Disordered" evidence="1">
    <location>
        <begin position="2561"/>
        <end position="2601"/>
    </location>
</feature>
<feature type="region of interest" description="Disordered" evidence="1">
    <location>
        <begin position="993"/>
        <end position="1017"/>
    </location>
</feature>
<feature type="compositionally biased region" description="Polar residues" evidence="1">
    <location>
        <begin position="1826"/>
        <end position="1835"/>
    </location>
</feature>
<feature type="region of interest" description="Disordered" evidence="1">
    <location>
        <begin position="1"/>
        <end position="21"/>
    </location>
</feature>
<organism evidence="2">
    <name type="scientific">Toxoplasma gondii (strain ATCC 50861 / VEG)</name>
    <dbReference type="NCBI Taxonomy" id="432359"/>
    <lineage>
        <taxon>Eukaryota</taxon>
        <taxon>Sar</taxon>
        <taxon>Alveolata</taxon>
        <taxon>Apicomplexa</taxon>
        <taxon>Conoidasida</taxon>
        <taxon>Coccidia</taxon>
        <taxon>Eucoccidiorida</taxon>
        <taxon>Eimeriorina</taxon>
        <taxon>Sarcocystidae</taxon>
        <taxon>Toxoplasma</taxon>
    </lineage>
</organism>
<feature type="compositionally biased region" description="Low complexity" evidence="1">
    <location>
        <begin position="3210"/>
        <end position="3221"/>
    </location>
</feature>
<feature type="compositionally biased region" description="Basic and acidic residues" evidence="1">
    <location>
        <begin position="850"/>
        <end position="864"/>
    </location>
</feature>
<feature type="compositionally biased region" description="Polar residues" evidence="1">
    <location>
        <begin position="2036"/>
        <end position="2056"/>
    </location>
</feature>
<feature type="compositionally biased region" description="Polar residues" evidence="1">
    <location>
        <begin position="3170"/>
        <end position="3187"/>
    </location>
</feature>
<feature type="compositionally biased region" description="Basic and acidic residues" evidence="1">
    <location>
        <begin position="2781"/>
        <end position="2791"/>
    </location>
</feature>
<feature type="compositionally biased region" description="Polar residues" evidence="1">
    <location>
        <begin position="2460"/>
        <end position="2473"/>
    </location>
</feature>
<feature type="region of interest" description="Disordered" evidence="1">
    <location>
        <begin position="276"/>
        <end position="339"/>
    </location>
</feature>
<name>A0A0F7V2B8_TOXGV</name>
<feature type="compositionally biased region" description="Polar residues" evidence="1">
    <location>
        <begin position="923"/>
        <end position="946"/>
    </location>
</feature>
<evidence type="ECO:0000313" key="2">
    <source>
        <dbReference type="EMBL" id="CEL75405.1"/>
    </source>
</evidence>
<feature type="compositionally biased region" description="Polar residues" evidence="1">
    <location>
        <begin position="2424"/>
        <end position="2440"/>
    </location>
</feature>
<accession>A0A0F7V2B8</accession>
<feature type="region of interest" description="Disordered" evidence="1">
    <location>
        <begin position="58"/>
        <end position="133"/>
    </location>
</feature>
<feature type="region of interest" description="Disordered" evidence="1">
    <location>
        <begin position="1981"/>
        <end position="2002"/>
    </location>
</feature>
<feature type="compositionally biased region" description="Polar residues" evidence="1">
    <location>
        <begin position="289"/>
        <end position="304"/>
    </location>
</feature>
<feature type="region of interest" description="Disordered" evidence="1">
    <location>
        <begin position="2826"/>
        <end position="2851"/>
    </location>
</feature>
<feature type="region of interest" description="Disordered" evidence="1">
    <location>
        <begin position="2391"/>
        <end position="2440"/>
    </location>
</feature>
<sequence>MSRSRVLHSGASPGASESSGVAKTFGVHDQHAFDLLYQLHTSGLKLCVEWRNAPPQELRTNSSLLQSSSESSDPQSSSQSPPFSSFPSSDTTSTPCTSGPKADNAPTAQIVSSPHPQYAAMSKRSSGGDDEGQEGFEALDAVLCIPLKNGSEAARLLVRRSDNGSLSEPFSSTIEFTLNRQSVIFLPSHQSHKNDTSPCLEDPSQECIVPSQEQDVITRVEQAKRTLSPIPVSTHGCEKGVDNSTQMKDETATLTPFSAPSHRSCPSHITLATGCKAPGRPEGIHSPCGGSSSFPDRQARSTSPQQPPLIESRPATTVSPASGAPARVHSVSHAGPGEAGPSVYSLPSGTRFSSSSVKVASLLSGTSQLVPTSVPGGQCREAVLLKGPGGIEIMIRCRCFKPQASSFSTGSHNGPDARTNCRPHLPCTVVYEALRILQFYGFQQCALLSSLIPPSSYSKGCGGLEQVLLKLNLQVLRAETPASSDAIVSSEAPKEARTAAIHPVVSKKKEVPAPDSQMSSACAKSEEDGKQTAATQNAEAEGLPADDICSELCGHSEKECGLAPRPIPGACLSLASKRDLSECGKDDLRDGMDAQRLKPDVQESEKTQVGISGAFGRMLQSLGYPQGSADLTMVYLAAAGILVSGLFMQIRSLGIAYSMCEINISRRSDQGKLKPLVSSNAKLPHVLPSSAQMSSPIQSLHANPLRSNVHQASYQSGDLNNLWPPVDSSEVTTASMVDSGPTASSDSCIPPKGTSERASPSIPEGSEVSHTSPNDSDHASRYRLAAVAAAALAAAVARKQRREASDCQAAETGQHAFCVASQQRSVEERVYQQNQVTRFPPGKRVLGGRPQEKKAEQKSQRGSDSRSNPLLQCWLLKGHEKASFPSSGHPSQGHTMLGGSQRSPEGAGTPEVFKCQNGEDRGQSFSTDQMEGQATTQSRRIQQCHTEQPPFVSGRDKRLLKQQESQEEWSSSTSWVNRRFGGGRRIPRMVAVSEEESQSPVASDVVRSGPQSAGHPIERNESETFKEKMLTARSEKSPIAGGDGTTVKTPLFSMNERQVQHTKGLQSASGYEPCDFPDNLRHLSDPLSKAYGRQIEKERSGSQRVTDSPNASALYEPHATFLRCRQALEKILEQHRTLNQLPGVRHGARVPPSIHRNASSAQMDLTDTIGSSLVGGGSMDVSSLPLPGKQLQVMAGVFGEESLQGYIRAISLLLDPRLNTSEGAVQLFSRLIADNQTSDEEDEQETPVVSSTHLAAPPSSPVSNEQARNNSGGEPKTSAELPTLQRVVGGFGRKPEKKESVVQASKTEQDFQRSGSGEMPTSSASAAATAAAVAALLSWKKAQSLRRISPDCDGSEKKNQFFESYAAHTQELLSRQRQQGRDKVGEAVSFTNACKQPVLRHTKQEKNLPQSALPRGVLLDAARVLLATSAQHSNNGGEALPLHQALVHLLLPKGNDRDGKKKDNEDMLDRLTHLHETHRQGPLPPENVSIEALRAKRSSSWNHSGFELRDKKSNSPLAYDNSSKKFSHSSPDHRTEGGRNANSREPSCLQPKDTPTDLDAHLTSHSVAATVNASDDEMIEATAAALKAIGRLLTLRASRRLPERQPSALLLPVNSPSKTYTADEACTGTQAIAPGSAVQKVTADLPVARNISSHIRHILSTYVTSQKDAGVLSAALAAALRRDGPPSSDRVQVLEVADAGCESGLPQYVDTHRPSRKRVQQPDEKTRESGRQECGVVFSTREKLEGGPTVVPPGKHVQSVSYGVPALHTGHIEAAESFTPQRLRLFQQLARLHGLPQINGRPGASFGEEENKLSVGKKGIVPQEKGQLSCNTARMSSSSPVPPLLSSDPEASSEASAEIHVCPAPPPSPAHAGLRVPKGPLQTAALPCSKGGQEQQRREDAHVIPGASRADCQGTGNTLWQQIPHRSSNSAAASSFATDQGVLQLLLQAHESLQRSLASNALKNKTDTRFLERRDFVLGKKKDHDHANRHHPDSSTQLTTSQRDAMNLLGFSSSRTQLEAEMLGGQPFNGPGGTTGATNQSDQQYGLHTQRQGSEENNQAQNQQIATKRSKPLNPYATPFVPRFALASSLSEEASSNSLTSADAATSGSRWGADITPVSSSPGPVPVATDASSFSVGRGKSQRFEAAGQFPLPSGSEKNPDILAALGAERGGSDSCESQKAVLENALHEILLQRRVASRRTDRSHRLCKLPAILQEDSQALLAVLRKQLAQTRDSEYGIRTLQLNHASQPSLSQQLSETLAVKREQQRRGSDNVCTHGREREAHEDAWPQESFVSLVNKQLRRADEKLLPDASLPQTVVPKVTLAQKRQNLQASVSSHHLLCTPPHTASGVHGEDASFLQSAAKRQPFRGGSQLHLSGLAVPDADLVTAESTREVTEKGKERVAVRKAAVQQGGEAEAGDFGSSVRNTNRPQTNTGDLSSALSKEHLTLLQLQHRMHALQLQSHQTRASSSANLERHPHSSPLPPQVDCPSSFGRQTRHPSLHSNNAPVAGEARLSQATLTAIHLNDSSSIDSIPPCPLVRSLPTRSSKNAAATGHSILLQEASRQKGAQRDAGVNPESLSTPPMRLPELHTHSSSDSYSVGNTAAAPVALTQAAPENARNEQATGRDSSAIDRKYHGGSSRIVLSQVDVNMKEPGRQEEVFGSHVPDTKGRILGPKKGDENSLSPTQQTHLLQTTLLALSRGGSSLSPALLAALGAAAASPETLLGHLRRLAAAEVKMPSRSEKVLGQVDPFRSVSSTSENTGEPSNEYSLPRSAPSRISEVHQGDDVAGERLPSPSQNLHLSQKGIYSKNQLLKLSRCLLQQQERKKKARTKAESSSGSGDDSADEETNMVRQSLPFVERFALPGETAPAGHAVRGLARGPLSPGMHAGPRILPAGRSKASAAPQGNKVASRVPPLLSNIFPLNAVKDELQTGGTVKVAVAPEGQAHSLSETGEKPAGTSTGTLSFASPSGATCGSSRPSSAASLLATVEGATRDAPDETANIRNTEGVEGKGSDAKPASHSSLRLPRRRGSVPTRDKGNDQKSSGVDGGIAGKHGVEGGNPSKRRGSTAFLVSVGSGKHASTTSASPCGPATKGLEPRLPKHVFAEDSERNTKAQTQKKTGEEDMPAAGEAVAKDSQSKQQTNAGMATQPRQGGGGKSRVGKRGSHTQRSNSSSFQDGHQPLSTRSKESSEKNDVSEAPDSSACPGSLADSQALQSASKNSPGADKGPEVGTMGCLQRQKKTQTAVETRANVEDQGLPEESENHTEEENLHKKVQHGAPQSHLVANYSASVDRHPLEEKEVVRDRSVASVSSCVCSSSETGKLEAIKPQTINPTASTGPKHHRKKKDTLGKPGQGLGGSVISKTRSHSDSKDTYKRSSMAGEAVLSVAGEARFSAVHRETRITSASSSSSDEICEMTKETKRNKEETEASATCVK</sequence>
<feature type="region of interest" description="Disordered" evidence="1">
    <location>
        <begin position="2945"/>
        <end position="3283"/>
    </location>
</feature>
<feature type="compositionally biased region" description="Basic and acidic residues" evidence="1">
    <location>
        <begin position="3418"/>
        <end position="3430"/>
    </location>
</feature>
<proteinExistence type="predicted"/>
<feature type="region of interest" description="Disordered" evidence="1">
    <location>
        <begin position="2094"/>
        <end position="2136"/>
    </location>
</feature>
<feature type="compositionally biased region" description="Basic and acidic residues" evidence="1">
    <location>
        <begin position="3369"/>
        <end position="3378"/>
    </location>
</feature>
<feature type="compositionally biased region" description="Polar residues" evidence="1">
    <location>
        <begin position="1261"/>
        <end position="1272"/>
    </location>
</feature>
<feature type="compositionally biased region" description="Basic and acidic residues" evidence="1">
    <location>
        <begin position="1720"/>
        <end position="1731"/>
    </location>
</feature>
<feature type="region of interest" description="Disordered" evidence="1">
    <location>
        <begin position="2023"/>
        <end position="2076"/>
    </location>
</feature>
<feature type="compositionally biased region" description="Basic and acidic residues" evidence="1">
    <location>
        <begin position="1981"/>
        <end position="1993"/>
    </location>
</feature>